<proteinExistence type="predicted"/>
<name>A0ABM0GWC4_SACKO</name>
<dbReference type="GeneID" id="100375636"/>
<dbReference type="InterPro" id="IPR011598">
    <property type="entry name" value="bHLH_dom"/>
</dbReference>
<protein>
    <submittedName>
        <fullName evidence="10">Transcription factor AP-4-like</fullName>
    </submittedName>
</protein>
<dbReference type="RefSeq" id="XP_002738783.1">
    <property type="nucleotide sequence ID" value="XM_002738737.2"/>
</dbReference>
<evidence type="ECO:0000313" key="10">
    <source>
        <dbReference type="RefSeq" id="XP_002738783.1"/>
    </source>
</evidence>
<dbReference type="Pfam" id="PF00010">
    <property type="entry name" value="HLH"/>
    <property type="match status" value="1"/>
</dbReference>
<keyword evidence="2" id="KW-0805">Transcription regulation</keyword>
<feature type="compositionally biased region" description="Basic and acidic residues" evidence="7">
    <location>
        <begin position="117"/>
        <end position="133"/>
    </location>
</feature>
<evidence type="ECO:0000256" key="4">
    <source>
        <dbReference type="ARBA" id="ARBA00023163"/>
    </source>
</evidence>
<dbReference type="Proteomes" id="UP000694865">
    <property type="component" value="Unplaced"/>
</dbReference>
<dbReference type="CDD" id="cd11419">
    <property type="entry name" value="bHLHzip_TFAP4"/>
    <property type="match status" value="1"/>
</dbReference>
<feature type="domain" description="BHLH" evidence="8">
    <location>
        <begin position="45"/>
        <end position="96"/>
    </location>
</feature>
<keyword evidence="5" id="KW-0539">Nucleus</keyword>
<keyword evidence="6" id="KW-0175">Coiled coil</keyword>
<keyword evidence="3" id="KW-0238">DNA-binding</keyword>
<evidence type="ECO:0000256" key="6">
    <source>
        <dbReference type="SAM" id="Coils"/>
    </source>
</evidence>
<evidence type="ECO:0000256" key="7">
    <source>
        <dbReference type="SAM" id="MobiDB-lite"/>
    </source>
</evidence>
<dbReference type="SUPFAM" id="SSF47459">
    <property type="entry name" value="HLH, helix-loop-helix DNA-binding domain"/>
    <property type="match status" value="1"/>
</dbReference>
<evidence type="ECO:0000256" key="5">
    <source>
        <dbReference type="ARBA" id="ARBA00023242"/>
    </source>
</evidence>
<evidence type="ECO:0000259" key="8">
    <source>
        <dbReference type="PROSITE" id="PS50888"/>
    </source>
</evidence>
<keyword evidence="4" id="KW-0804">Transcription</keyword>
<gene>
    <name evidence="10" type="primary">LOC100375636</name>
</gene>
<organism evidence="9 10">
    <name type="scientific">Saccoglossus kowalevskii</name>
    <name type="common">Acorn worm</name>
    <dbReference type="NCBI Taxonomy" id="10224"/>
    <lineage>
        <taxon>Eukaryota</taxon>
        <taxon>Metazoa</taxon>
        <taxon>Hemichordata</taxon>
        <taxon>Enteropneusta</taxon>
        <taxon>Harrimaniidae</taxon>
        <taxon>Saccoglossus</taxon>
    </lineage>
</organism>
<evidence type="ECO:0000256" key="1">
    <source>
        <dbReference type="ARBA" id="ARBA00004123"/>
    </source>
</evidence>
<dbReference type="Gene3D" id="4.10.280.10">
    <property type="entry name" value="Helix-loop-helix DNA-binding domain"/>
    <property type="match status" value="1"/>
</dbReference>
<accession>A0ABM0GWC4</accession>
<comment type="subcellular location">
    <subcellularLocation>
        <location evidence="1">Nucleus</location>
    </subcellularLocation>
</comment>
<dbReference type="SMART" id="SM00353">
    <property type="entry name" value="HLH"/>
    <property type="match status" value="1"/>
</dbReference>
<keyword evidence="9" id="KW-1185">Reference proteome</keyword>
<dbReference type="PROSITE" id="PS50888">
    <property type="entry name" value="BHLH"/>
    <property type="match status" value="1"/>
</dbReference>
<dbReference type="PANTHER" id="PTHR15741:SF27">
    <property type="entry name" value="TRANSCRIPTION FACTOR AP-4"/>
    <property type="match status" value="1"/>
</dbReference>
<sequence>MAFEVRNPEKAKGLHDYRVQHEAVGGLCSLGRISPSSHREQERRIRREIANSNERRRMQSINSGFQSLKTLLPHADGEKLSKAAILQQTSEFIFNLEQEKTRLLQQNTQMRQMLAKRSAETKESPPKRRKNEDSISSDEGIGSPEVEDLSMEELQKEMVELRQQLDRERRLRMLLEERNRSLEAQLYPEKLREIAKHEQQKQLLDVQRMHEIQQMQQTQTVVPVPVQLIHAPPVITANNAARQNLDAIVQAIKHLEGAKATPTPEDNEKALNSDCDSVMSEKENSTVVVNDIEEAPITEVQTEEVISTTADITHQAVTVELVHPSFHKPQELTSTPGIFVS</sequence>
<feature type="region of interest" description="Disordered" evidence="7">
    <location>
        <begin position="110"/>
        <end position="146"/>
    </location>
</feature>
<evidence type="ECO:0000256" key="3">
    <source>
        <dbReference type="ARBA" id="ARBA00023125"/>
    </source>
</evidence>
<evidence type="ECO:0000313" key="9">
    <source>
        <dbReference type="Proteomes" id="UP000694865"/>
    </source>
</evidence>
<dbReference type="PANTHER" id="PTHR15741">
    <property type="entry name" value="BASIC HELIX-LOOP-HELIX ZIP TRANSCRIPTION FACTOR"/>
    <property type="match status" value="1"/>
</dbReference>
<reference evidence="10" key="1">
    <citation type="submission" date="2025-08" db="UniProtKB">
        <authorList>
            <consortium name="RefSeq"/>
        </authorList>
    </citation>
    <scope>IDENTIFICATION</scope>
    <source>
        <tissue evidence="10">Testes</tissue>
    </source>
</reference>
<feature type="coiled-coil region" evidence="6">
    <location>
        <begin position="151"/>
        <end position="185"/>
    </location>
</feature>
<dbReference type="InterPro" id="IPR036638">
    <property type="entry name" value="HLH_DNA-bd_sf"/>
</dbReference>
<evidence type="ECO:0000256" key="2">
    <source>
        <dbReference type="ARBA" id="ARBA00023015"/>
    </source>
</evidence>
<dbReference type="InterPro" id="IPR052207">
    <property type="entry name" value="Max-like/E-box_TFs"/>
</dbReference>